<evidence type="ECO:0000313" key="2">
    <source>
        <dbReference type="Proteomes" id="UP001218218"/>
    </source>
</evidence>
<protein>
    <recommendedName>
        <fullName evidence="3">F-box domain-containing protein</fullName>
    </recommendedName>
</protein>
<dbReference type="EMBL" id="JARIHO010000010">
    <property type="protein sequence ID" value="KAJ7354445.1"/>
    <property type="molecule type" value="Genomic_DNA"/>
</dbReference>
<proteinExistence type="predicted"/>
<sequence length="438" mass="48914">MDPSEPPILLGRICRHWRAVAHFTPMLLRSMHISLPFVHDGHHSAKRQVPVTLGKVLEQWLERSATSSLDVSLSDASLYSSHPHNQPIPHHPIYKLVGVCRRLRHLALTGKALELLPLLRLGSESFPLLESLRVSTTDGGAITDYQDMTNALQSPSLTDISIFVPADPLLLPLQWAQLTSLALECLSWWTANSYRGGLDGVGALEVLRRRPNLQRCELRMFQDRGALALTSDTFCPICTPSSSEGNTDFRRGFRISMHPNFAVCWSGRPGTLDGLRISTPIQDMPMRAEIDTAFFASSDLVFELLCSFPIFYLHLYSSRHSYISLVDDVFLVYLYPPRHDLCPMLTHVTLTPEVGTGPSDTAVLAFIRAQMGWPTPLQQVEVHFVREMEVDIMSELGPFIWTGFKSPSTISKFCSGNLMPAVDWTNDTGSNDSCTDPK</sequence>
<reference evidence="1" key="1">
    <citation type="submission" date="2023-03" db="EMBL/GenBank/DDBJ databases">
        <title>Massive genome expansion in bonnet fungi (Mycena s.s.) driven by repeated elements and novel gene families across ecological guilds.</title>
        <authorList>
            <consortium name="Lawrence Berkeley National Laboratory"/>
            <person name="Harder C.B."/>
            <person name="Miyauchi S."/>
            <person name="Viragh M."/>
            <person name="Kuo A."/>
            <person name="Thoen E."/>
            <person name="Andreopoulos B."/>
            <person name="Lu D."/>
            <person name="Skrede I."/>
            <person name="Drula E."/>
            <person name="Henrissat B."/>
            <person name="Morin E."/>
            <person name="Kohler A."/>
            <person name="Barry K."/>
            <person name="LaButti K."/>
            <person name="Morin E."/>
            <person name="Salamov A."/>
            <person name="Lipzen A."/>
            <person name="Mereny Z."/>
            <person name="Hegedus B."/>
            <person name="Baldrian P."/>
            <person name="Stursova M."/>
            <person name="Weitz H."/>
            <person name="Taylor A."/>
            <person name="Grigoriev I.V."/>
            <person name="Nagy L.G."/>
            <person name="Martin F."/>
            <person name="Kauserud H."/>
        </authorList>
    </citation>
    <scope>NUCLEOTIDE SEQUENCE</scope>
    <source>
        <strain evidence="1">CBHHK002</strain>
    </source>
</reference>
<name>A0AAD7ABX3_9AGAR</name>
<gene>
    <name evidence="1" type="ORF">DFH08DRAFT_985021</name>
</gene>
<dbReference type="AlphaFoldDB" id="A0AAD7ABX3"/>
<dbReference type="Proteomes" id="UP001218218">
    <property type="component" value="Unassembled WGS sequence"/>
</dbReference>
<organism evidence="1 2">
    <name type="scientific">Mycena albidolilacea</name>
    <dbReference type="NCBI Taxonomy" id="1033008"/>
    <lineage>
        <taxon>Eukaryota</taxon>
        <taxon>Fungi</taxon>
        <taxon>Dikarya</taxon>
        <taxon>Basidiomycota</taxon>
        <taxon>Agaricomycotina</taxon>
        <taxon>Agaricomycetes</taxon>
        <taxon>Agaricomycetidae</taxon>
        <taxon>Agaricales</taxon>
        <taxon>Marasmiineae</taxon>
        <taxon>Mycenaceae</taxon>
        <taxon>Mycena</taxon>
    </lineage>
</organism>
<evidence type="ECO:0008006" key="3">
    <source>
        <dbReference type="Google" id="ProtNLM"/>
    </source>
</evidence>
<evidence type="ECO:0000313" key="1">
    <source>
        <dbReference type="EMBL" id="KAJ7354445.1"/>
    </source>
</evidence>
<keyword evidence="2" id="KW-1185">Reference proteome</keyword>
<comment type="caution">
    <text evidence="1">The sequence shown here is derived from an EMBL/GenBank/DDBJ whole genome shotgun (WGS) entry which is preliminary data.</text>
</comment>
<accession>A0AAD7ABX3</accession>